<accession>A0A3M8DW24</accession>
<evidence type="ECO:0000313" key="4">
    <source>
        <dbReference type="Proteomes" id="UP000271031"/>
    </source>
</evidence>
<reference evidence="3 4" key="1">
    <citation type="submission" date="2018-10" db="EMBL/GenBank/DDBJ databases">
        <title>Phylogenomics of Brevibacillus.</title>
        <authorList>
            <person name="Dunlap C."/>
        </authorList>
    </citation>
    <scope>NUCLEOTIDE SEQUENCE [LARGE SCALE GENOMIC DNA]</scope>
    <source>
        <strain evidence="3 4">JCM 15716</strain>
    </source>
</reference>
<sequence>MLVPDIKHHVTLHAPIQQVWETVATSAGLVSWLMPNTFVQELGARFTMQSSPRGNWDGTIECEVVKLEAPNLLAFTWEGGGLTNLLVTIELTEQDGKTDVSLVHSGWTESTKAIRDMLDHGWVHHCFPRLAAQVEAS</sequence>
<dbReference type="AlphaFoldDB" id="A0A3M8DW24"/>
<evidence type="ECO:0000313" key="3">
    <source>
        <dbReference type="EMBL" id="RNB92316.1"/>
    </source>
</evidence>
<dbReference type="RefSeq" id="WP_122916022.1">
    <property type="nucleotide sequence ID" value="NZ_RHHQ01000003.1"/>
</dbReference>
<proteinExistence type="inferred from homology"/>
<dbReference type="InterPro" id="IPR013538">
    <property type="entry name" value="ASHA1/2-like_C"/>
</dbReference>
<dbReference type="EMBL" id="RHHQ01000003">
    <property type="protein sequence ID" value="RNB92316.1"/>
    <property type="molecule type" value="Genomic_DNA"/>
</dbReference>
<dbReference type="Pfam" id="PF08327">
    <property type="entry name" value="AHSA1"/>
    <property type="match status" value="1"/>
</dbReference>
<evidence type="ECO:0000259" key="2">
    <source>
        <dbReference type="Pfam" id="PF08327"/>
    </source>
</evidence>
<feature type="domain" description="Activator of Hsp90 ATPase homologue 1/2-like C-terminal" evidence="2">
    <location>
        <begin position="14"/>
        <end position="132"/>
    </location>
</feature>
<gene>
    <name evidence="3" type="ORF">EDM56_01035</name>
</gene>
<dbReference type="InterPro" id="IPR023393">
    <property type="entry name" value="START-like_dom_sf"/>
</dbReference>
<name>A0A3M8DW24_9BACL</name>
<dbReference type="SUPFAM" id="SSF55961">
    <property type="entry name" value="Bet v1-like"/>
    <property type="match status" value="1"/>
</dbReference>
<keyword evidence="4" id="KW-1185">Reference proteome</keyword>
<dbReference type="Proteomes" id="UP000271031">
    <property type="component" value="Unassembled WGS sequence"/>
</dbReference>
<dbReference type="CDD" id="cd07814">
    <property type="entry name" value="SRPBCC_CalC_Aha1-like"/>
    <property type="match status" value="1"/>
</dbReference>
<comment type="similarity">
    <text evidence="1">Belongs to the AHA1 family.</text>
</comment>
<dbReference type="Gene3D" id="3.30.530.20">
    <property type="match status" value="1"/>
</dbReference>
<evidence type="ECO:0000256" key="1">
    <source>
        <dbReference type="ARBA" id="ARBA00006817"/>
    </source>
</evidence>
<protein>
    <submittedName>
        <fullName evidence="3">SRPBCC domain-containing protein</fullName>
    </submittedName>
</protein>
<comment type="caution">
    <text evidence="3">The sequence shown here is derived from an EMBL/GenBank/DDBJ whole genome shotgun (WGS) entry which is preliminary data.</text>
</comment>
<dbReference type="OrthoDB" id="2355173at2"/>
<organism evidence="3 4">
    <name type="scientific">Brevibacillus fluminis</name>
    <dbReference type="NCBI Taxonomy" id="511487"/>
    <lineage>
        <taxon>Bacteria</taxon>
        <taxon>Bacillati</taxon>
        <taxon>Bacillota</taxon>
        <taxon>Bacilli</taxon>
        <taxon>Bacillales</taxon>
        <taxon>Paenibacillaceae</taxon>
        <taxon>Brevibacillus</taxon>
    </lineage>
</organism>